<organism evidence="3 4">
    <name type="scientific">Gambusia affinis</name>
    <name type="common">Western mosquitofish</name>
    <name type="synonym">Heterandria affinis</name>
    <dbReference type="NCBI Taxonomy" id="33528"/>
    <lineage>
        <taxon>Eukaryota</taxon>
        <taxon>Metazoa</taxon>
        <taxon>Chordata</taxon>
        <taxon>Craniata</taxon>
        <taxon>Vertebrata</taxon>
        <taxon>Euteleostomi</taxon>
        <taxon>Actinopterygii</taxon>
        <taxon>Neopterygii</taxon>
        <taxon>Teleostei</taxon>
        <taxon>Neoteleostei</taxon>
        <taxon>Acanthomorphata</taxon>
        <taxon>Ovalentaria</taxon>
        <taxon>Atherinomorphae</taxon>
        <taxon>Cyprinodontiformes</taxon>
        <taxon>Poeciliidae</taxon>
        <taxon>Poeciliinae</taxon>
        <taxon>Gambusia</taxon>
    </lineage>
</organism>
<evidence type="ECO:0000313" key="3">
    <source>
        <dbReference type="EMBL" id="PWA13857.1"/>
    </source>
</evidence>
<comment type="similarity">
    <text evidence="1">Belongs to the RGS7BP/RGS9BP family.</text>
</comment>
<evidence type="ECO:0000313" key="4">
    <source>
        <dbReference type="Proteomes" id="UP000250572"/>
    </source>
</evidence>
<dbReference type="GO" id="GO:0009968">
    <property type="term" value="P:negative regulation of signal transduction"/>
    <property type="evidence" value="ECO:0007669"/>
    <property type="project" value="UniProtKB-KW"/>
</dbReference>
<name>A0A315UMY1_GAMAF</name>
<accession>A0A315UMY1</accession>
<comment type="caution">
    <text evidence="3">The sequence shown here is derived from an EMBL/GenBank/DDBJ whole genome shotgun (WGS) entry which is preliminary data.</text>
</comment>
<dbReference type="AlphaFoldDB" id="A0A315UMY1"/>
<evidence type="ECO:0000256" key="1">
    <source>
        <dbReference type="ARBA" id="ARBA00007457"/>
    </source>
</evidence>
<evidence type="ECO:0000256" key="2">
    <source>
        <dbReference type="ARBA" id="ARBA00022700"/>
    </source>
</evidence>
<proteinExistence type="inferred from homology"/>
<dbReference type="InterPro" id="IPR026512">
    <property type="entry name" value="RGS7BP/RGS9BP"/>
</dbReference>
<protein>
    <submittedName>
        <fullName evidence="3">Uncharacterized protein</fullName>
    </submittedName>
</protein>
<sequence>WSRKDDSLGEFTLRLLDGNPYLCPVPPGQNLSDSRNLRPPQRKVGAAAGLSRRLLRLLSACDSAPVAVDDRHASERLWVLFLSAMEYFLSDLRRAKELIGQFPLTQRSSRHSLVNSGCTDGPVGLAARVALVQIPWLVLEEEPSPDLTNHIAGLEAQLGELQQRVSPLPEPQQNRAQQTRAQLSLVLQVPVAFWTVESTQPAWAEVLSEAEDPEESLEDLMEVEVASSGGGSTRLAACCQGTCCWVG</sequence>
<gene>
    <name evidence="3" type="ORF">CCH79_00019191</name>
</gene>
<dbReference type="EMBL" id="NHOQ01002915">
    <property type="protein sequence ID" value="PWA13857.1"/>
    <property type="molecule type" value="Genomic_DNA"/>
</dbReference>
<feature type="non-terminal residue" evidence="3">
    <location>
        <position position="247"/>
    </location>
</feature>
<reference evidence="3 4" key="1">
    <citation type="journal article" date="2018" name="G3 (Bethesda)">
        <title>A High-Quality Reference Genome for the Invasive Mosquitofish Gambusia affinis Using a Chicago Library.</title>
        <authorList>
            <person name="Hoffberg S.L."/>
            <person name="Troendle N.J."/>
            <person name="Glenn T.C."/>
            <person name="Mahmud O."/>
            <person name="Louha S."/>
            <person name="Chalopin D."/>
            <person name="Bennetzen J.L."/>
            <person name="Mauricio R."/>
        </authorList>
    </citation>
    <scope>NUCLEOTIDE SEQUENCE [LARGE SCALE GENOMIC DNA]</scope>
    <source>
        <strain evidence="3">NE01/NJP1002.9</strain>
        <tissue evidence="3">Muscle</tissue>
    </source>
</reference>
<dbReference type="PANTHER" id="PTHR21029">
    <property type="entry name" value="R-SEVEN BINDING PROTEIN (R7BP) HOMOLOG"/>
    <property type="match status" value="1"/>
</dbReference>
<dbReference type="Proteomes" id="UP000250572">
    <property type="component" value="Unassembled WGS sequence"/>
</dbReference>
<keyword evidence="4" id="KW-1185">Reference proteome</keyword>
<keyword evidence="2" id="KW-0734">Signal transduction inhibitor</keyword>
<feature type="non-terminal residue" evidence="3">
    <location>
        <position position="1"/>
    </location>
</feature>